<protein>
    <submittedName>
        <fullName evidence="2">Uncharacterized protein</fullName>
    </submittedName>
</protein>
<dbReference type="EMBL" id="GBRH01192934">
    <property type="protein sequence ID" value="JAE04962.1"/>
    <property type="molecule type" value="Transcribed_RNA"/>
</dbReference>
<feature type="transmembrane region" description="Helical" evidence="1">
    <location>
        <begin position="69"/>
        <end position="95"/>
    </location>
</feature>
<feature type="transmembrane region" description="Helical" evidence="1">
    <location>
        <begin position="29"/>
        <end position="49"/>
    </location>
</feature>
<accession>A0A0A9EXZ6</accession>
<sequence length="97" mass="11092">MEVPTMITLLKLVPLWYQLGRWIHIARTVYFNHLVNCMLVFATGCLPFECASHLTLLTNLLPSKNSLEYIGPSFCLAVSICTFVMVRITIGWFGLWI</sequence>
<evidence type="ECO:0000256" key="1">
    <source>
        <dbReference type="SAM" id="Phobius"/>
    </source>
</evidence>
<dbReference type="AlphaFoldDB" id="A0A0A9EXZ6"/>
<keyword evidence="1" id="KW-0812">Transmembrane</keyword>
<reference evidence="2" key="1">
    <citation type="submission" date="2014-09" db="EMBL/GenBank/DDBJ databases">
        <authorList>
            <person name="Magalhaes I.L.F."/>
            <person name="Oliveira U."/>
            <person name="Santos F.R."/>
            <person name="Vidigal T.H.D.A."/>
            <person name="Brescovit A.D."/>
            <person name="Santos A.J."/>
        </authorList>
    </citation>
    <scope>NUCLEOTIDE SEQUENCE</scope>
    <source>
        <tissue evidence="2">Shoot tissue taken approximately 20 cm above the soil surface</tissue>
    </source>
</reference>
<keyword evidence="1" id="KW-1133">Transmembrane helix</keyword>
<reference evidence="2" key="2">
    <citation type="journal article" date="2015" name="Data Brief">
        <title>Shoot transcriptome of the giant reed, Arundo donax.</title>
        <authorList>
            <person name="Barrero R.A."/>
            <person name="Guerrero F.D."/>
            <person name="Moolhuijzen P."/>
            <person name="Goolsby J.A."/>
            <person name="Tidwell J."/>
            <person name="Bellgard S.E."/>
            <person name="Bellgard M.I."/>
        </authorList>
    </citation>
    <scope>NUCLEOTIDE SEQUENCE</scope>
    <source>
        <tissue evidence="2">Shoot tissue taken approximately 20 cm above the soil surface</tissue>
    </source>
</reference>
<name>A0A0A9EXZ6_ARUDO</name>
<organism evidence="2">
    <name type="scientific">Arundo donax</name>
    <name type="common">Giant reed</name>
    <name type="synonym">Donax arundinaceus</name>
    <dbReference type="NCBI Taxonomy" id="35708"/>
    <lineage>
        <taxon>Eukaryota</taxon>
        <taxon>Viridiplantae</taxon>
        <taxon>Streptophyta</taxon>
        <taxon>Embryophyta</taxon>
        <taxon>Tracheophyta</taxon>
        <taxon>Spermatophyta</taxon>
        <taxon>Magnoliopsida</taxon>
        <taxon>Liliopsida</taxon>
        <taxon>Poales</taxon>
        <taxon>Poaceae</taxon>
        <taxon>PACMAD clade</taxon>
        <taxon>Arundinoideae</taxon>
        <taxon>Arundineae</taxon>
        <taxon>Arundo</taxon>
    </lineage>
</organism>
<evidence type="ECO:0000313" key="2">
    <source>
        <dbReference type="EMBL" id="JAE04962.1"/>
    </source>
</evidence>
<keyword evidence="1" id="KW-0472">Membrane</keyword>
<proteinExistence type="predicted"/>